<name>A0A9K3JVP7_HELAN</name>
<comment type="caution">
    <text evidence="2">The sequence shown here is derived from an EMBL/GenBank/DDBJ whole genome shotgun (WGS) entry which is preliminary data.</text>
</comment>
<gene>
    <name evidence="2" type="ORF">HanXRQr2_Chr01g0025951</name>
</gene>
<reference evidence="2" key="1">
    <citation type="journal article" date="2017" name="Nature">
        <title>The sunflower genome provides insights into oil metabolism, flowering and Asterid evolution.</title>
        <authorList>
            <person name="Badouin H."/>
            <person name="Gouzy J."/>
            <person name="Grassa C.J."/>
            <person name="Murat F."/>
            <person name="Staton S.E."/>
            <person name="Cottret L."/>
            <person name="Lelandais-Briere C."/>
            <person name="Owens G.L."/>
            <person name="Carrere S."/>
            <person name="Mayjonade B."/>
            <person name="Legrand L."/>
            <person name="Gill N."/>
            <person name="Kane N.C."/>
            <person name="Bowers J.E."/>
            <person name="Hubner S."/>
            <person name="Bellec A."/>
            <person name="Berard A."/>
            <person name="Berges H."/>
            <person name="Blanchet N."/>
            <person name="Boniface M.C."/>
            <person name="Brunel D."/>
            <person name="Catrice O."/>
            <person name="Chaidir N."/>
            <person name="Claudel C."/>
            <person name="Donnadieu C."/>
            <person name="Faraut T."/>
            <person name="Fievet G."/>
            <person name="Helmstetter N."/>
            <person name="King M."/>
            <person name="Knapp S.J."/>
            <person name="Lai Z."/>
            <person name="Le Paslier M.C."/>
            <person name="Lippi Y."/>
            <person name="Lorenzon L."/>
            <person name="Mandel J.R."/>
            <person name="Marage G."/>
            <person name="Marchand G."/>
            <person name="Marquand E."/>
            <person name="Bret-Mestries E."/>
            <person name="Morien E."/>
            <person name="Nambeesan S."/>
            <person name="Nguyen T."/>
            <person name="Pegot-Espagnet P."/>
            <person name="Pouilly N."/>
            <person name="Raftis F."/>
            <person name="Sallet E."/>
            <person name="Schiex T."/>
            <person name="Thomas J."/>
            <person name="Vandecasteele C."/>
            <person name="Vares D."/>
            <person name="Vear F."/>
            <person name="Vautrin S."/>
            <person name="Crespi M."/>
            <person name="Mangin B."/>
            <person name="Burke J.M."/>
            <person name="Salse J."/>
            <person name="Munos S."/>
            <person name="Vincourt P."/>
            <person name="Rieseberg L.H."/>
            <person name="Langlade N.B."/>
        </authorList>
    </citation>
    <scope>NUCLEOTIDE SEQUENCE</scope>
    <source>
        <tissue evidence="2">Leaves</tissue>
    </source>
</reference>
<protein>
    <submittedName>
        <fullName evidence="2">Uncharacterized protein</fullName>
    </submittedName>
</protein>
<proteinExistence type="predicted"/>
<evidence type="ECO:0000313" key="2">
    <source>
        <dbReference type="EMBL" id="KAF5822389.1"/>
    </source>
</evidence>
<dbReference type="EMBL" id="MNCJ02000316">
    <property type="protein sequence ID" value="KAF5822389.1"/>
    <property type="molecule type" value="Genomic_DNA"/>
</dbReference>
<keyword evidence="1" id="KW-0472">Membrane</keyword>
<evidence type="ECO:0000256" key="1">
    <source>
        <dbReference type="SAM" id="Phobius"/>
    </source>
</evidence>
<keyword evidence="1" id="KW-1133">Transmembrane helix</keyword>
<dbReference type="Gramene" id="mRNA:HanXRQr2_Chr01g0025951">
    <property type="protein sequence ID" value="CDS:HanXRQr2_Chr01g0025951.1"/>
    <property type="gene ID" value="HanXRQr2_Chr01g0025951"/>
</dbReference>
<organism evidence="2 3">
    <name type="scientific">Helianthus annuus</name>
    <name type="common">Common sunflower</name>
    <dbReference type="NCBI Taxonomy" id="4232"/>
    <lineage>
        <taxon>Eukaryota</taxon>
        <taxon>Viridiplantae</taxon>
        <taxon>Streptophyta</taxon>
        <taxon>Embryophyta</taxon>
        <taxon>Tracheophyta</taxon>
        <taxon>Spermatophyta</taxon>
        <taxon>Magnoliopsida</taxon>
        <taxon>eudicotyledons</taxon>
        <taxon>Gunneridae</taxon>
        <taxon>Pentapetalae</taxon>
        <taxon>asterids</taxon>
        <taxon>campanulids</taxon>
        <taxon>Asterales</taxon>
        <taxon>Asteraceae</taxon>
        <taxon>Asteroideae</taxon>
        <taxon>Heliantheae alliance</taxon>
        <taxon>Heliantheae</taxon>
        <taxon>Helianthus</taxon>
    </lineage>
</organism>
<accession>A0A9K3JVP7</accession>
<sequence length="99" mass="10928">MAPTLLPLHSPLRNPAHPPFPGDVVGPTGFPVDVAVVVALLIANFVGRMAIMVTLVHHYPPMLHKFIPRMLKLLKPLRLNVTSPLLHRIGVWTLVLLII</sequence>
<keyword evidence="1" id="KW-0812">Transmembrane</keyword>
<dbReference type="Proteomes" id="UP000215914">
    <property type="component" value="Unassembled WGS sequence"/>
</dbReference>
<dbReference type="AlphaFoldDB" id="A0A9K3JVP7"/>
<feature type="transmembrane region" description="Helical" evidence="1">
    <location>
        <begin position="34"/>
        <end position="56"/>
    </location>
</feature>
<evidence type="ECO:0000313" key="3">
    <source>
        <dbReference type="Proteomes" id="UP000215914"/>
    </source>
</evidence>
<keyword evidence="3" id="KW-1185">Reference proteome</keyword>
<reference evidence="2" key="2">
    <citation type="submission" date="2020-06" db="EMBL/GenBank/DDBJ databases">
        <title>Helianthus annuus Genome sequencing and assembly Release 2.</title>
        <authorList>
            <person name="Gouzy J."/>
            <person name="Langlade N."/>
            <person name="Munos S."/>
        </authorList>
    </citation>
    <scope>NUCLEOTIDE SEQUENCE</scope>
    <source>
        <tissue evidence="2">Leaves</tissue>
    </source>
</reference>